<dbReference type="EMBL" id="JANPWB010000010">
    <property type="protein sequence ID" value="KAJ1143835.1"/>
    <property type="molecule type" value="Genomic_DNA"/>
</dbReference>
<gene>
    <name evidence="1" type="ORF">NDU88_010137</name>
</gene>
<accession>A0AAV7QV22</accession>
<keyword evidence="2" id="KW-1185">Reference proteome</keyword>
<proteinExistence type="predicted"/>
<organism evidence="1 2">
    <name type="scientific">Pleurodeles waltl</name>
    <name type="common">Iberian ribbed newt</name>
    <dbReference type="NCBI Taxonomy" id="8319"/>
    <lineage>
        <taxon>Eukaryota</taxon>
        <taxon>Metazoa</taxon>
        <taxon>Chordata</taxon>
        <taxon>Craniata</taxon>
        <taxon>Vertebrata</taxon>
        <taxon>Euteleostomi</taxon>
        <taxon>Amphibia</taxon>
        <taxon>Batrachia</taxon>
        <taxon>Caudata</taxon>
        <taxon>Salamandroidea</taxon>
        <taxon>Salamandridae</taxon>
        <taxon>Pleurodelinae</taxon>
        <taxon>Pleurodeles</taxon>
    </lineage>
</organism>
<evidence type="ECO:0000313" key="1">
    <source>
        <dbReference type="EMBL" id="KAJ1143835.1"/>
    </source>
</evidence>
<dbReference type="Proteomes" id="UP001066276">
    <property type="component" value="Chromosome 6"/>
</dbReference>
<sequence>MWIPCAASPPNGRAAHHRPLLVCGRRPQAVLCSALLRPLRPAKNFFCCTGPRVLRFRKAAEEAARGRCRSRRSWNPTQCAELRPQAAILFCGQATPPD</sequence>
<name>A0AAV7QV22_PLEWA</name>
<comment type="caution">
    <text evidence="1">The sequence shown here is derived from an EMBL/GenBank/DDBJ whole genome shotgun (WGS) entry which is preliminary data.</text>
</comment>
<reference evidence="1" key="1">
    <citation type="journal article" date="2022" name="bioRxiv">
        <title>Sequencing and chromosome-scale assembly of the giantPleurodeles waltlgenome.</title>
        <authorList>
            <person name="Brown T."/>
            <person name="Elewa A."/>
            <person name="Iarovenko S."/>
            <person name="Subramanian E."/>
            <person name="Araus A.J."/>
            <person name="Petzold A."/>
            <person name="Susuki M."/>
            <person name="Suzuki K.-i.T."/>
            <person name="Hayashi T."/>
            <person name="Toyoda A."/>
            <person name="Oliveira C."/>
            <person name="Osipova E."/>
            <person name="Leigh N.D."/>
            <person name="Simon A."/>
            <person name="Yun M.H."/>
        </authorList>
    </citation>
    <scope>NUCLEOTIDE SEQUENCE</scope>
    <source>
        <strain evidence="1">20211129_DDA</strain>
        <tissue evidence="1">Liver</tissue>
    </source>
</reference>
<dbReference type="AlphaFoldDB" id="A0AAV7QV22"/>
<protein>
    <submittedName>
        <fullName evidence="1">Uncharacterized protein</fullName>
    </submittedName>
</protein>
<evidence type="ECO:0000313" key="2">
    <source>
        <dbReference type="Proteomes" id="UP001066276"/>
    </source>
</evidence>